<dbReference type="Proteomes" id="UP001592528">
    <property type="component" value="Unassembled WGS sequence"/>
</dbReference>
<accession>A0ABV6UTH4</accession>
<sequence>MTDALVEDDPGRIHPDDMAAILTALDAIDVSAKPVRTVAPDDPDDWTLCLHWLQHGPVSSDTEAALPGVLARIRDHYAVNGRTPPTRMDLHGPDGGELLTVEGGQSHPA</sequence>
<dbReference type="EMBL" id="JBHEZZ010000016">
    <property type="protein sequence ID" value="MFC1404769.1"/>
    <property type="molecule type" value="Genomic_DNA"/>
</dbReference>
<name>A0ABV6UTH4_9ACTN</name>
<keyword evidence="3" id="KW-1185">Reference proteome</keyword>
<dbReference type="RefSeq" id="WP_030265301.1">
    <property type="nucleotide sequence ID" value="NZ_JBHEZZ010000016.1"/>
</dbReference>
<evidence type="ECO:0000256" key="1">
    <source>
        <dbReference type="SAM" id="MobiDB-lite"/>
    </source>
</evidence>
<reference evidence="2 3" key="1">
    <citation type="submission" date="2024-09" db="EMBL/GenBank/DDBJ databases">
        <authorList>
            <person name="Lee S.D."/>
        </authorList>
    </citation>
    <scope>NUCLEOTIDE SEQUENCE [LARGE SCALE GENOMIC DNA]</scope>
    <source>
        <strain evidence="2 3">N1-5</strain>
    </source>
</reference>
<feature type="region of interest" description="Disordered" evidence="1">
    <location>
        <begin position="80"/>
        <end position="109"/>
    </location>
</feature>
<proteinExistence type="predicted"/>
<protein>
    <submittedName>
        <fullName evidence="2">Uncharacterized protein</fullName>
    </submittedName>
</protein>
<evidence type="ECO:0000313" key="2">
    <source>
        <dbReference type="EMBL" id="MFC1404769.1"/>
    </source>
</evidence>
<organism evidence="2 3">
    <name type="scientific">Streptacidiphilus cavernicola</name>
    <dbReference type="NCBI Taxonomy" id="3342716"/>
    <lineage>
        <taxon>Bacteria</taxon>
        <taxon>Bacillati</taxon>
        <taxon>Actinomycetota</taxon>
        <taxon>Actinomycetes</taxon>
        <taxon>Kitasatosporales</taxon>
        <taxon>Streptomycetaceae</taxon>
        <taxon>Streptacidiphilus</taxon>
    </lineage>
</organism>
<comment type="caution">
    <text evidence="2">The sequence shown here is derived from an EMBL/GenBank/DDBJ whole genome shotgun (WGS) entry which is preliminary data.</text>
</comment>
<gene>
    <name evidence="2" type="ORF">ACEZDJ_26125</name>
</gene>
<evidence type="ECO:0000313" key="3">
    <source>
        <dbReference type="Proteomes" id="UP001592528"/>
    </source>
</evidence>